<protein>
    <submittedName>
        <fullName evidence="1">Predicted protein</fullName>
    </submittedName>
</protein>
<dbReference type="AlphaFoldDB" id="E5A220"/>
<dbReference type="VEuPathDB" id="FungiDB:LEMA_P091460.1"/>
<evidence type="ECO:0000313" key="1">
    <source>
        <dbReference type="EMBL" id="CBX97737.1"/>
    </source>
</evidence>
<dbReference type="GeneID" id="13281380"/>
<name>E5A220_LEPMJ</name>
<dbReference type="Proteomes" id="UP000002668">
    <property type="component" value="Genome"/>
</dbReference>
<accession>E5A220</accession>
<dbReference type="HOGENOM" id="CLU_906342_0_0_1"/>
<dbReference type="InParanoid" id="E5A220"/>
<proteinExistence type="predicted"/>
<keyword evidence="2" id="KW-1185">Reference proteome</keyword>
<reference evidence="2" key="1">
    <citation type="journal article" date="2011" name="Nat. Commun.">
        <title>Effector diversification within compartments of the Leptosphaeria maculans genome affected by Repeat-Induced Point mutations.</title>
        <authorList>
            <person name="Rouxel T."/>
            <person name="Grandaubert J."/>
            <person name="Hane J.K."/>
            <person name="Hoede C."/>
            <person name="van de Wouw A.P."/>
            <person name="Couloux A."/>
            <person name="Dominguez V."/>
            <person name="Anthouard V."/>
            <person name="Bally P."/>
            <person name="Bourras S."/>
            <person name="Cozijnsen A.J."/>
            <person name="Ciuffetti L.M."/>
            <person name="Degrave A."/>
            <person name="Dilmaghani A."/>
            <person name="Duret L."/>
            <person name="Fudal I."/>
            <person name="Goodwin S.B."/>
            <person name="Gout L."/>
            <person name="Glaser N."/>
            <person name="Linglin J."/>
            <person name="Kema G.H.J."/>
            <person name="Lapalu N."/>
            <person name="Lawrence C.B."/>
            <person name="May K."/>
            <person name="Meyer M."/>
            <person name="Ollivier B."/>
            <person name="Poulain J."/>
            <person name="Schoch C.L."/>
            <person name="Simon A."/>
            <person name="Spatafora J.W."/>
            <person name="Stachowiak A."/>
            <person name="Turgeon B.G."/>
            <person name="Tyler B.M."/>
            <person name="Vincent D."/>
            <person name="Weissenbach J."/>
            <person name="Amselem J."/>
            <person name="Quesneville H."/>
            <person name="Oliver R.P."/>
            <person name="Wincker P."/>
            <person name="Balesdent M.-H."/>
            <person name="Howlett B.J."/>
        </authorList>
    </citation>
    <scope>NUCLEOTIDE SEQUENCE [LARGE SCALE GENOMIC DNA]</scope>
    <source>
        <strain evidence="2">JN3 / isolate v23.1.3 / race Av1-4-5-6-7-8</strain>
    </source>
</reference>
<sequence length="307" mass="34684">MALETSFKDQGLRSCLQTREYPFGNVRVGPACDPRSGRQTRAANLAVRVRTLMLGTCLAVDLRAGPDGQERSNTPSHSRTLLKDVRWPGVFFIDSRSLLDHKSKPLAAHGNMLFYWRRCSIPQNRDFISPEEIPFETDRGSCRSSVEWDPETAAPANLMIPSRSDHDHETVSCKSKMQTLHLHIGSLSHNKRYPLWMKEFEASLIFGNLCRTTAFSTNTNMCTGTLKCRAGSPMPVPDSTCRQVKGQPRTQAWRSSPQNEHSPVIFCVGQALSTEAFRWPYESSLFTGRCDFAKDMYRNSSWLVSRC</sequence>
<evidence type="ECO:0000313" key="2">
    <source>
        <dbReference type="Proteomes" id="UP000002668"/>
    </source>
</evidence>
<gene>
    <name evidence="1" type="ORF">LEMA_P091460.1</name>
</gene>
<dbReference type="EMBL" id="FP929132">
    <property type="protein sequence ID" value="CBX97737.1"/>
    <property type="molecule type" value="Genomic_DNA"/>
</dbReference>
<organism evidence="2">
    <name type="scientific">Leptosphaeria maculans (strain JN3 / isolate v23.1.3 / race Av1-4-5-6-7-8)</name>
    <name type="common">Blackleg fungus</name>
    <name type="synonym">Phoma lingam</name>
    <dbReference type="NCBI Taxonomy" id="985895"/>
    <lineage>
        <taxon>Eukaryota</taxon>
        <taxon>Fungi</taxon>
        <taxon>Dikarya</taxon>
        <taxon>Ascomycota</taxon>
        <taxon>Pezizomycotina</taxon>
        <taxon>Dothideomycetes</taxon>
        <taxon>Pleosporomycetidae</taxon>
        <taxon>Pleosporales</taxon>
        <taxon>Pleosporineae</taxon>
        <taxon>Leptosphaeriaceae</taxon>
        <taxon>Plenodomus</taxon>
        <taxon>Plenodomus lingam/Leptosphaeria maculans species complex</taxon>
    </lineage>
</organism>